<proteinExistence type="predicted"/>
<name>A0ABP9NRF4_9PSEU</name>
<dbReference type="Proteomes" id="UP001500804">
    <property type="component" value="Unassembled WGS sequence"/>
</dbReference>
<comment type="caution">
    <text evidence="3">The sequence shown here is derived from an EMBL/GenBank/DDBJ whole genome shotgun (WGS) entry which is preliminary data.</text>
</comment>
<keyword evidence="4" id="KW-1185">Reference proteome</keyword>
<evidence type="ECO:0000259" key="2">
    <source>
        <dbReference type="Pfam" id="PF01636"/>
    </source>
</evidence>
<dbReference type="PANTHER" id="PTHR21310">
    <property type="entry name" value="AMINOGLYCOSIDE PHOSPHOTRANSFERASE-RELATED-RELATED"/>
    <property type="match status" value="1"/>
</dbReference>
<dbReference type="Gene3D" id="3.30.200.20">
    <property type="entry name" value="Phosphorylase Kinase, domain 1"/>
    <property type="match status" value="1"/>
</dbReference>
<gene>
    <name evidence="3" type="ORF">GCM10023320_56680</name>
</gene>
<dbReference type="InterPro" id="IPR002575">
    <property type="entry name" value="Aminoglycoside_PTrfase"/>
</dbReference>
<dbReference type="PANTHER" id="PTHR21310:SF42">
    <property type="entry name" value="BIFUNCTIONAL AAC_APH"/>
    <property type="match status" value="1"/>
</dbReference>
<reference evidence="4" key="1">
    <citation type="journal article" date="2019" name="Int. J. Syst. Evol. Microbiol.">
        <title>The Global Catalogue of Microorganisms (GCM) 10K type strain sequencing project: providing services to taxonomists for standard genome sequencing and annotation.</title>
        <authorList>
            <consortium name="The Broad Institute Genomics Platform"/>
            <consortium name="The Broad Institute Genome Sequencing Center for Infectious Disease"/>
            <person name="Wu L."/>
            <person name="Ma J."/>
        </authorList>
    </citation>
    <scope>NUCLEOTIDE SEQUENCE [LARGE SCALE GENOMIC DNA]</scope>
    <source>
        <strain evidence="4">JCM 18302</strain>
    </source>
</reference>
<dbReference type="InterPro" id="IPR051678">
    <property type="entry name" value="AGP_Transferase"/>
</dbReference>
<dbReference type="CDD" id="cd05155">
    <property type="entry name" value="APH_ChoK_like_1"/>
    <property type="match status" value="1"/>
</dbReference>
<sequence length="319" mass="34408">MHDLCGNPKSRRNADHGRSGWPAMHRDEIDAALAARLVAAQFPEWADLPVVPVDQPGWDNRTFRLGEAMSVRLPSAAAYVASVEKEHTWLPRLAPRLPLPVPVPLALGAPGGGYPWPWSVRRWIDGRVSSRERIRDLAAFARDLAGFLVALQGADATGGPAAGAHCFHRGGSLSVYDAETHEAIAALGSRIDGAAATEVWQAALKATRTGPPVWFHGDVAAGNLLLDDEGDLAAVIDFGTSGVGDPACDLVIAWTLLDGESRAEFRRLMPADDAMWARARGWALWKSLITIDNPYAGQWVAEESARVAEEVLAEHRGTR</sequence>
<evidence type="ECO:0000256" key="1">
    <source>
        <dbReference type="SAM" id="MobiDB-lite"/>
    </source>
</evidence>
<feature type="region of interest" description="Disordered" evidence="1">
    <location>
        <begin position="1"/>
        <end position="21"/>
    </location>
</feature>
<dbReference type="InterPro" id="IPR011009">
    <property type="entry name" value="Kinase-like_dom_sf"/>
</dbReference>
<feature type="compositionally biased region" description="Basic and acidic residues" evidence="1">
    <location>
        <begin position="12"/>
        <end position="21"/>
    </location>
</feature>
<protein>
    <submittedName>
        <fullName evidence="3">Aminoglycoside phosphotransferase family protein</fullName>
    </submittedName>
</protein>
<feature type="domain" description="Aminoglycoside phosphotransferase" evidence="2">
    <location>
        <begin position="56"/>
        <end position="282"/>
    </location>
</feature>
<dbReference type="Pfam" id="PF01636">
    <property type="entry name" value="APH"/>
    <property type="match status" value="1"/>
</dbReference>
<organism evidence="3 4">
    <name type="scientific">Pseudonocardia adelaidensis</name>
    <dbReference type="NCBI Taxonomy" id="648754"/>
    <lineage>
        <taxon>Bacteria</taxon>
        <taxon>Bacillati</taxon>
        <taxon>Actinomycetota</taxon>
        <taxon>Actinomycetes</taxon>
        <taxon>Pseudonocardiales</taxon>
        <taxon>Pseudonocardiaceae</taxon>
        <taxon>Pseudonocardia</taxon>
    </lineage>
</organism>
<dbReference type="EMBL" id="BAABJO010000025">
    <property type="protein sequence ID" value="GAA5132272.1"/>
    <property type="molecule type" value="Genomic_DNA"/>
</dbReference>
<dbReference type="SUPFAM" id="SSF56112">
    <property type="entry name" value="Protein kinase-like (PK-like)"/>
    <property type="match status" value="1"/>
</dbReference>
<evidence type="ECO:0000313" key="3">
    <source>
        <dbReference type="EMBL" id="GAA5132272.1"/>
    </source>
</evidence>
<accession>A0ABP9NRF4</accession>
<dbReference type="Gene3D" id="3.90.1200.10">
    <property type="match status" value="1"/>
</dbReference>
<evidence type="ECO:0000313" key="4">
    <source>
        <dbReference type="Proteomes" id="UP001500804"/>
    </source>
</evidence>